<dbReference type="InterPro" id="IPR001647">
    <property type="entry name" value="HTH_TetR"/>
</dbReference>
<dbReference type="PROSITE" id="PS50977">
    <property type="entry name" value="HTH_TETR_2"/>
    <property type="match status" value="1"/>
</dbReference>
<keyword evidence="5" id="KW-1185">Reference proteome</keyword>
<evidence type="ECO:0000313" key="5">
    <source>
        <dbReference type="Proteomes" id="UP001652445"/>
    </source>
</evidence>
<comment type="caution">
    <text evidence="4">The sequence shown here is derived from an EMBL/GenBank/DDBJ whole genome shotgun (WGS) entry which is preliminary data.</text>
</comment>
<gene>
    <name evidence="4" type="ORF">OB236_23150</name>
</gene>
<organism evidence="4 5">
    <name type="scientific">Paenibacillus baimaensis</name>
    <dbReference type="NCBI Taxonomy" id="2982185"/>
    <lineage>
        <taxon>Bacteria</taxon>
        <taxon>Bacillati</taxon>
        <taxon>Bacillota</taxon>
        <taxon>Bacilli</taxon>
        <taxon>Bacillales</taxon>
        <taxon>Paenibacillaceae</taxon>
        <taxon>Paenibacillus</taxon>
    </lineage>
</organism>
<sequence>MARTVNEKLREERRKQIMDAATAMFSRQGFAESTIKDIAKEAGISHASVFLYFANKEDLFHKVVVEHLDAAKKAYQAELLVEGPPLSKIYALIEGQIERQLKNTSSISLIQYVVGYPERFPALAADLKQFVAEFVDTLIPIIQEAQQLEQIQSGDAYYMAWSWFSYISGIGMCHMEYSEEGSRALVTNGLRIFGPK</sequence>
<feature type="DNA-binding region" description="H-T-H motif" evidence="2">
    <location>
        <begin position="34"/>
        <end position="53"/>
    </location>
</feature>
<dbReference type="PANTHER" id="PTHR43479:SF11">
    <property type="entry name" value="ACREF_ENVCD OPERON REPRESSOR-RELATED"/>
    <property type="match status" value="1"/>
</dbReference>
<evidence type="ECO:0000256" key="2">
    <source>
        <dbReference type="PROSITE-ProRule" id="PRU00335"/>
    </source>
</evidence>
<dbReference type="InterPro" id="IPR036271">
    <property type="entry name" value="Tet_transcr_reg_TetR-rel_C_sf"/>
</dbReference>
<dbReference type="Pfam" id="PF00440">
    <property type="entry name" value="TetR_N"/>
    <property type="match status" value="1"/>
</dbReference>
<evidence type="ECO:0000259" key="3">
    <source>
        <dbReference type="PROSITE" id="PS50977"/>
    </source>
</evidence>
<dbReference type="PANTHER" id="PTHR43479">
    <property type="entry name" value="ACREF/ENVCD OPERON REPRESSOR-RELATED"/>
    <property type="match status" value="1"/>
</dbReference>
<dbReference type="Gene3D" id="1.10.10.60">
    <property type="entry name" value="Homeodomain-like"/>
    <property type="match status" value="1"/>
</dbReference>
<feature type="domain" description="HTH tetR-type" evidence="3">
    <location>
        <begin position="11"/>
        <end position="71"/>
    </location>
</feature>
<protein>
    <submittedName>
        <fullName evidence="4">TetR/AcrR family transcriptional regulator</fullName>
    </submittedName>
</protein>
<accession>A0ABT2UK76</accession>
<keyword evidence="1 2" id="KW-0238">DNA-binding</keyword>
<proteinExistence type="predicted"/>
<evidence type="ECO:0000313" key="4">
    <source>
        <dbReference type="EMBL" id="MCU6795008.1"/>
    </source>
</evidence>
<dbReference type="InterPro" id="IPR009057">
    <property type="entry name" value="Homeodomain-like_sf"/>
</dbReference>
<dbReference type="InterPro" id="IPR050624">
    <property type="entry name" value="HTH-type_Tx_Regulator"/>
</dbReference>
<dbReference type="SUPFAM" id="SSF48498">
    <property type="entry name" value="Tetracyclin repressor-like, C-terminal domain"/>
    <property type="match status" value="1"/>
</dbReference>
<dbReference type="EMBL" id="JAOQIO010000089">
    <property type="protein sequence ID" value="MCU6795008.1"/>
    <property type="molecule type" value="Genomic_DNA"/>
</dbReference>
<dbReference type="Proteomes" id="UP001652445">
    <property type="component" value="Unassembled WGS sequence"/>
</dbReference>
<name>A0ABT2UK76_9BACL</name>
<dbReference type="SUPFAM" id="SSF46689">
    <property type="entry name" value="Homeodomain-like"/>
    <property type="match status" value="1"/>
</dbReference>
<dbReference type="Gene3D" id="1.10.357.10">
    <property type="entry name" value="Tetracycline Repressor, domain 2"/>
    <property type="match status" value="1"/>
</dbReference>
<dbReference type="RefSeq" id="WP_262686063.1">
    <property type="nucleotide sequence ID" value="NZ_JAOQIO010000089.1"/>
</dbReference>
<dbReference type="PROSITE" id="PS01081">
    <property type="entry name" value="HTH_TETR_1"/>
    <property type="match status" value="1"/>
</dbReference>
<dbReference type="PRINTS" id="PR00455">
    <property type="entry name" value="HTHTETR"/>
</dbReference>
<evidence type="ECO:0000256" key="1">
    <source>
        <dbReference type="ARBA" id="ARBA00023125"/>
    </source>
</evidence>
<reference evidence="4 5" key="1">
    <citation type="submission" date="2022-09" db="EMBL/GenBank/DDBJ databases">
        <authorList>
            <person name="Han X.L."/>
            <person name="Wang Q."/>
            <person name="Lu T."/>
        </authorList>
    </citation>
    <scope>NUCLEOTIDE SEQUENCE [LARGE SCALE GENOMIC DNA]</scope>
    <source>
        <strain evidence="4 5">WQ 127069</strain>
    </source>
</reference>
<dbReference type="InterPro" id="IPR023772">
    <property type="entry name" value="DNA-bd_HTH_TetR-type_CS"/>
</dbReference>